<reference evidence="2 4" key="1">
    <citation type="journal article" date="2011" name="BMC Genomics">
        <title>Complete genome sequence of Corynebacterium variabile DSM 44702 isolated from the surface of smear-ripened cheeses and insights into cheese ripening and flavor generation.</title>
        <authorList>
            <person name="Schroeder J."/>
            <person name="Maus I."/>
            <person name="Trost E."/>
            <person name="Tauch A."/>
        </authorList>
    </citation>
    <scope>NUCLEOTIDE SEQUENCE [LARGE SCALE GENOMIC DNA]</scope>
    <source>
        <strain evidence="2">DSM 44702</strain>
        <strain evidence="4">DSM 44702 / JCM 12073 / NCIMB 30131</strain>
    </source>
</reference>
<sequence>MFSAAGVRMSITSETSKAWNDAAAETDTLQVPDVPQHSPPKPTC</sequence>
<proteinExistence type="predicted"/>
<dbReference type="EMBL" id="CP002917">
    <property type="protein sequence ID" value="AEK35426.1"/>
    <property type="molecule type" value="Genomic_DNA"/>
</dbReference>
<dbReference type="STRING" id="858619.CVAR_0079"/>
<dbReference type="KEGG" id="cva:CVAR_0079"/>
<dbReference type="AlphaFoldDB" id="G0HAK0"/>
<accession>G0HAK0</accession>
<dbReference type="KEGG" id="cva:CVAR_1903"/>
<evidence type="ECO:0000313" key="2">
    <source>
        <dbReference type="EMBL" id="AEK35426.1"/>
    </source>
</evidence>
<dbReference type="HOGENOM" id="CLU_3215093_0_0_11"/>
<feature type="region of interest" description="Disordered" evidence="1">
    <location>
        <begin position="1"/>
        <end position="44"/>
    </location>
</feature>
<evidence type="ECO:0000256" key="1">
    <source>
        <dbReference type="SAM" id="MobiDB-lite"/>
    </source>
</evidence>
<name>G0HAK0_CORVD</name>
<protein>
    <submittedName>
        <fullName evidence="2">Uncharacterized protein</fullName>
    </submittedName>
</protein>
<gene>
    <name evidence="2" type="ordered locus">CVAR_0079</name>
    <name evidence="3" type="ordered locus">CVAR_1903</name>
</gene>
<organism evidence="2 4">
    <name type="scientific">Corynebacterium variabile (strain DSM 44702 / CIP 107183 / JCM 12073 / NCIMB 30131)</name>
    <name type="common">Corynebacterium mooreparkense</name>
    <dbReference type="NCBI Taxonomy" id="858619"/>
    <lineage>
        <taxon>Bacteria</taxon>
        <taxon>Bacillati</taxon>
        <taxon>Actinomycetota</taxon>
        <taxon>Actinomycetes</taxon>
        <taxon>Mycobacteriales</taxon>
        <taxon>Corynebacteriaceae</taxon>
        <taxon>Corynebacterium</taxon>
    </lineage>
</organism>
<evidence type="ECO:0000313" key="3">
    <source>
        <dbReference type="EMBL" id="AEK37256.1"/>
    </source>
</evidence>
<dbReference type="Proteomes" id="UP000006659">
    <property type="component" value="Chromosome"/>
</dbReference>
<dbReference type="EMBL" id="CP002917">
    <property type="protein sequence ID" value="AEK37256.1"/>
    <property type="molecule type" value="Genomic_DNA"/>
</dbReference>
<evidence type="ECO:0000313" key="4">
    <source>
        <dbReference type="Proteomes" id="UP000006659"/>
    </source>
</evidence>